<sequence>MTTSGTTAFTLDLLEVVEEAFERCGSEPRTGYDLRTARRSINLLFADWANRGMNMWTMDAGSVALVAGQPTYLLPADTIDVLDCTIRFNDGVTLTQYDRPLSRVSQAVYTTIPNKLIQGVPNQMTINRLVDAPTITLFPVPQDSTAKLIVWRLRRIQDVTGGTDTNDIPFRLLPAFTSGLAYYLSFKIPGALDRSQMLKAVYDEDFQRASDEDREKAPVRFIPRIGRI</sequence>
<organism evidence="1">
    <name type="scientific">uncultured Caudovirales phage</name>
    <dbReference type="NCBI Taxonomy" id="2100421"/>
    <lineage>
        <taxon>Viruses</taxon>
        <taxon>Duplodnaviria</taxon>
        <taxon>Heunggongvirae</taxon>
        <taxon>Uroviricota</taxon>
        <taxon>Caudoviricetes</taxon>
        <taxon>Peduoviridae</taxon>
        <taxon>Maltschvirus</taxon>
        <taxon>Maltschvirus maltsch</taxon>
    </lineage>
</organism>
<dbReference type="Pfam" id="PF24175">
    <property type="entry name" value="SU10_adaptor"/>
    <property type="match status" value="1"/>
</dbReference>
<gene>
    <name evidence="2" type="ORF">UFOVP228_80</name>
    <name evidence="1" type="ORF">UFOVP47_22</name>
</gene>
<evidence type="ECO:0000313" key="2">
    <source>
        <dbReference type="EMBL" id="CAB5219505.1"/>
    </source>
</evidence>
<accession>A0A6J5T869</accession>
<dbReference type="InterPro" id="IPR056209">
    <property type="entry name" value="SU10_adaptor"/>
</dbReference>
<protein>
    <submittedName>
        <fullName evidence="1">Uncharacterized protein</fullName>
    </submittedName>
</protein>
<dbReference type="EMBL" id="LR798273">
    <property type="protein sequence ID" value="CAB5219505.1"/>
    <property type="molecule type" value="Genomic_DNA"/>
</dbReference>
<name>A0A6J5T869_9CAUD</name>
<dbReference type="EMBL" id="LR797820">
    <property type="protein sequence ID" value="CAB4240859.1"/>
    <property type="molecule type" value="Genomic_DNA"/>
</dbReference>
<proteinExistence type="predicted"/>
<evidence type="ECO:0000313" key="1">
    <source>
        <dbReference type="EMBL" id="CAB4240859.1"/>
    </source>
</evidence>
<reference evidence="1" key="1">
    <citation type="submission" date="2020-05" db="EMBL/GenBank/DDBJ databases">
        <authorList>
            <person name="Chiriac C."/>
            <person name="Salcher M."/>
            <person name="Ghai R."/>
            <person name="Kavagutti S V."/>
        </authorList>
    </citation>
    <scope>NUCLEOTIDE SEQUENCE</scope>
</reference>